<dbReference type="CDD" id="cd21631">
    <property type="entry name" value="RHH_CopG_NikR-like"/>
    <property type="match status" value="1"/>
</dbReference>
<sequence length="74" mass="8662">MDKTATQRQHRYREQIAKGEKKRLQVVLDREEADKLDTICATEGISKTEFIKQAIAQHQKHDTRPSINREDKTV</sequence>
<dbReference type="Pfam" id="PF01402">
    <property type="entry name" value="RHH_1"/>
    <property type="match status" value="1"/>
</dbReference>
<keyword evidence="3" id="KW-1185">Reference proteome</keyword>
<evidence type="ECO:0000313" key="2">
    <source>
        <dbReference type="EMBL" id="GAA6167306.1"/>
    </source>
</evidence>
<organism evidence="2 3">
    <name type="scientific">Sessilibacter corallicola</name>
    <dbReference type="NCBI Taxonomy" id="2904075"/>
    <lineage>
        <taxon>Bacteria</taxon>
        <taxon>Pseudomonadati</taxon>
        <taxon>Pseudomonadota</taxon>
        <taxon>Gammaproteobacteria</taxon>
        <taxon>Cellvibrionales</taxon>
        <taxon>Cellvibrionaceae</taxon>
        <taxon>Sessilibacter</taxon>
    </lineage>
</organism>
<reference evidence="2 3" key="1">
    <citation type="submission" date="2024-04" db="EMBL/GenBank/DDBJ databases">
        <title>Draft genome sequence of Sessilibacter corallicola NBRC 116591.</title>
        <authorList>
            <person name="Miyakawa T."/>
            <person name="Kusuya Y."/>
            <person name="Miura T."/>
        </authorList>
    </citation>
    <scope>NUCLEOTIDE SEQUENCE [LARGE SCALE GENOMIC DNA]</scope>
    <source>
        <strain evidence="2 3">KU-00831-HH</strain>
    </source>
</reference>
<accession>A0ABQ0A6P6</accession>
<dbReference type="InterPro" id="IPR002145">
    <property type="entry name" value="CopG"/>
</dbReference>
<name>A0ABQ0A6P6_9GAMM</name>
<proteinExistence type="predicted"/>
<comment type="caution">
    <text evidence="2">The sequence shown here is derived from an EMBL/GenBank/DDBJ whole genome shotgun (WGS) entry which is preliminary data.</text>
</comment>
<gene>
    <name evidence="2" type="ORF">NBRC116591_11160</name>
</gene>
<evidence type="ECO:0000259" key="1">
    <source>
        <dbReference type="Pfam" id="PF01402"/>
    </source>
</evidence>
<dbReference type="EMBL" id="BAABWN010000003">
    <property type="protein sequence ID" value="GAA6167306.1"/>
    <property type="molecule type" value="Genomic_DNA"/>
</dbReference>
<dbReference type="Gene3D" id="1.10.1220.10">
    <property type="entry name" value="Met repressor-like"/>
    <property type="match status" value="1"/>
</dbReference>
<protein>
    <recommendedName>
        <fullName evidence="1">Ribbon-helix-helix protein CopG domain-containing protein</fullName>
    </recommendedName>
</protein>
<dbReference type="SUPFAM" id="SSF47598">
    <property type="entry name" value="Ribbon-helix-helix"/>
    <property type="match status" value="1"/>
</dbReference>
<feature type="domain" description="Ribbon-helix-helix protein CopG" evidence="1">
    <location>
        <begin position="22"/>
        <end position="58"/>
    </location>
</feature>
<dbReference type="Proteomes" id="UP001465153">
    <property type="component" value="Unassembled WGS sequence"/>
</dbReference>
<dbReference type="InterPro" id="IPR013321">
    <property type="entry name" value="Arc_rbn_hlx_hlx"/>
</dbReference>
<evidence type="ECO:0000313" key="3">
    <source>
        <dbReference type="Proteomes" id="UP001465153"/>
    </source>
</evidence>
<dbReference type="RefSeq" id="WP_353301988.1">
    <property type="nucleotide sequence ID" value="NZ_BAABWN010000003.1"/>
</dbReference>
<dbReference type="InterPro" id="IPR010985">
    <property type="entry name" value="Ribbon_hlx_hlx"/>
</dbReference>